<protein>
    <submittedName>
        <fullName evidence="1">Uncharacterized protein</fullName>
    </submittedName>
</protein>
<proteinExistence type="predicted"/>
<gene>
    <name evidence="1" type="ORF">S03H2_16066</name>
</gene>
<organism evidence="1">
    <name type="scientific">marine sediment metagenome</name>
    <dbReference type="NCBI Taxonomy" id="412755"/>
    <lineage>
        <taxon>unclassified sequences</taxon>
        <taxon>metagenomes</taxon>
        <taxon>ecological metagenomes</taxon>
    </lineage>
</organism>
<evidence type="ECO:0000313" key="1">
    <source>
        <dbReference type="EMBL" id="GAH37980.1"/>
    </source>
</evidence>
<comment type="caution">
    <text evidence="1">The sequence shown here is derived from an EMBL/GenBank/DDBJ whole genome shotgun (WGS) entry which is preliminary data.</text>
</comment>
<dbReference type="AlphaFoldDB" id="X1FZM7"/>
<sequence length="38" mass="4009">VIIAFLSIRASMNGTPRIEADPKAETAPNSGMLVAIPR</sequence>
<dbReference type="EMBL" id="BARU01008190">
    <property type="protein sequence ID" value="GAH37980.1"/>
    <property type="molecule type" value="Genomic_DNA"/>
</dbReference>
<feature type="non-terminal residue" evidence="1">
    <location>
        <position position="1"/>
    </location>
</feature>
<accession>X1FZM7</accession>
<name>X1FZM7_9ZZZZ</name>
<reference evidence="1" key="1">
    <citation type="journal article" date="2014" name="Front. Microbiol.">
        <title>High frequency of phylogenetically diverse reductive dehalogenase-homologous genes in deep subseafloor sedimentary metagenomes.</title>
        <authorList>
            <person name="Kawai M."/>
            <person name="Futagami T."/>
            <person name="Toyoda A."/>
            <person name="Takaki Y."/>
            <person name="Nishi S."/>
            <person name="Hori S."/>
            <person name="Arai W."/>
            <person name="Tsubouchi T."/>
            <person name="Morono Y."/>
            <person name="Uchiyama I."/>
            <person name="Ito T."/>
            <person name="Fujiyama A."/>
            <person name="Inagaki F."/>
            <person name="Takami H."/>
        </authorList>
    </citation>
    <scope>NUCLEOTIDE SEQUENCE</scope>
    <source>
        <strain evidence="1">Expedition CK06-06</strain>
    </source>
</reference>